<evidence type="ECO:0000259" key="7">
    <source>
        <dbReference type="Pfam" id="PF08281"/>
    </source>
</evidence>
<reference evidence="8" key="1">
    <citation type="journal article" date="2015" name="Nature">
        <title>Complex archaea that bridge the gap between prokaryotes and eukaryotes.</title>
        <authorList>
            <person name="Spang A."/>
            <person name="Saw J.H."/>
            <person name="Jorgensen S.L."/>
            <person name="Zaremba-Niedzwiedzka K."/>
            <person name="Martijn J."/>
            <person name="Lind A.E."/>
            <person name="van Eijk R."/>
            <person name="Schleper C."/>
            <person name="Guy L."/>
            <person name="Ettema T.J."/>
        </authorList>
    </citation>
    <scope>NUCLEOTIDE SEQUENCE</scope>
</reference>
<dbReference type="EMBL" id="LAZR01062536">
    <property type="protein sequence ID" value="KKK61323.1"/>
    <property type="molecule type" value="Genomic_DNA"/>
</dbReference>
<gene>
    <name evidence="8" type="ORF">LCGC14_3015480</name>
</gene>
<dbReference type="SUPFAM" id="SSF88946">
    <property type="entry name" value="Sigma2 domain of RNA polymerase sigma factors"/>
    <property type="match status" value="1"/>
</dbReference>
<comment type="caution">
    <text evidence="8">The sequence shown here is derived from an EMBL/GenBank/DDBJ whole genome shotgun (WGS) entry which is preliminary data.</text>
</comment>
<dbReference type="SUPFAM" id="SSF88659">
    <property type="entry name" value="Sigma3 and sigma4 domains of RNA polymerase sigma factors"/>
    <property type="match status" value="1"/>
</dbReference>
<organism evidence="8">
    <name type="scientific">marine sediment metagenome</name>
    <dbReference type="NCBI Taxonomy" id="412755"/>
    <lineage>
        <taxon>unclassified sequences</taxon>
        <taxon>metagenomes</taxon>
        <taxon>ecological metagenomes</taxon>
    </lineage>
</organism>
<dbReference type="InterPro" id="IPR039425">
    <property type="entry name" value="RNA_pol_sigma-70-like"/>
</dbReference>
<dbReference type="InterPro" id="IPR007627">
    <property type="entry name" value="RNA_pol_sigma70_r2"/>
</dbReference>
<dbReference type="InterPro" id="IPR013324">
    <property type="entry name" value="RNA_pol_sigma_r3/r4-like"/>
</dbReference>
<evidence type="ECO:0000256" key="2">
    <source>
        <dbReference type="ARBA" id="ARBA00023015"/>
    </source>
</evidence>
<dbReference type="NCBIfam" id="TIGR02937">
    <property type="entry name" value="sigma70-ECF"/>
    <property type="match status" value="1"/>
</dbReference>
<dbReference type="PANTHER" id="PTHR43133:SF8">
    <property type="entry name" value="RNA POLYMERASE SIGMA FACTOR HI_1459-RELATED"/>
    <property type="match status" value="1"/>
</dbReference>
<dbReference type="InterPro" id="IPR014284">
    <property type="entry name" value="RNA_pol_sigma-70_dom"/>
</dbReference>
<protein>
    <recommendedName>
        <fullName evidence="9">RNA polymerase sigma factor 70 region 4 type 2 domain-containing protein</fullName>
    </recommendedName>
</protein>
<dbReference type="AlphaFoldDB" id="A0A0F8WXD1"/>
<evidence type="ECO:0000256" key="1">
    <source>
        <dbReference type="ARBA" id="ARBA00010641"/>
    </source>
</evidence>
<dbReference type="GO" id="GO:0016987">
    <property type="term" value="F:sigma factor activity"/>
    <property type="evidence" value="ECO:0007669"/>
    <property type="project" value="UniProtKB-KW"/>
</dbReference>
<dbReference type="Pfam" id="PF08281">
    <property type="entry name" value="Sigma70_r4_2"/>
    <property type="match status" value="1"/>
</dbReference>
<comment type="similarity">
    <text evidence="1">Belongs to the sigma-70 factor family. ECF subfamily.</text>
</comment>
<evidence type="ECO:0000256" key="4">
    <source>
        <dbReference type="ARBA" id="ARBA00023125"/>
    </source>
</evidence>
<evidence type="ECO:0008006" key="9">
    <source>
        <dbReference type="Google" id="ProtNLM"/>
    </source>
</evidence>
<dbReference type="Gene3D" id="1.10.10.10">
    <property type="entry name" value="Winged helix-like DNA-binding domain superfamily/Winged helix DNA-binding domain"/>
    <property type="match status" value="1"/>
</dbReference>
<proteinExistence type="inferred from homology"/>
<dbReference type="GO" id="GO:0006352">
    <property type="term" value="P:DNA-templated transcription initiation"/>
    <property type="evidence" value="ECO:0007669"/>
    <property type="project" value="InterPro"/>
</dbReference>
<dbReference type="InterPro" id="IPR013249">
    <property type="entry name" value="RNA_pol_sigma70_r4_t2"/>
</dbReference>
<evidence type="ECO:0000259" key="6">
    <source>
        <dbReference type="Pfam" id="PF04542"/>
    </source>
</evidence>
<keyword evidence="5" id="KW-0804">Transcription</keyword>
<name>A0A0F8WXD1_9ZZZZ</name>
<keyword evidence="2" id="KW-0805">Transcription regulation</keyword>
<dbReference type="Pfam" id="PF04542">
    <property type="entry name" value="Sigma70_r2"/>
    <property type="match status" value="1"/>
</dbReference>
<dbReference type="InterPro" id="IPR036388">
    <property type="entry name" value="WH-like_DNA-bd_sf"/>
</dbReference>
<dbReference type="GO" id="GO:0003677">
    <property type="term" value="F:DNA binding"/>
    <property type="evidence" value="ECO:0007669"/>
    <property type="project" value="UniProtKB-KW"/>
</dbReference>
<dbReference type="Gene3D" id="1.10.1740.10">
    <property type="match status" value="1"/>
</dbReference>
<dbReference type="InterPro" id="IPR013325">
    <property type="entry name" value="RNA_pol_sigma_r2"/>
</dbReference>
<keyword evidence="3" id="KW-0731">Sigma factor</keyword>
<sequence length="193" mass="22274">MWGDRPECEKPGRESSDASVLKGTEEEIIQIYENCFRDIYSYCSYRLFRKDLAEEAASEVFVRLVEKFPTLLDRGKTGIRNWLYGTASNVIAKYLRDSKRLGQSLKDLAREKRLASVRNPKESDRLDWGILYNAISKLKLKDQGFIILRYFEGLETAAIADILGVKHVSVRVRLSRAVNRLRQELEKSVATQH</sequence>
<evidence type="ECO:0000256" key="5">
    <source>
        <dbReference type="ARBA" id="ARBA00023163"/>
    </source>
</evidence>
<evidence type="ECO:0000313" key="8">
    <source>
        <dbReference type="EMBL" id="KKK61323.1"/>
    </source>
</evidence>
<feature type="domain" description="RNA polymerase sigma-70 region 2" evidence="6">
    <location>
        <begin position="32"/>
        <end position="100"/>
    </location>
</feature>
<keyword evidence="4" id="KW-0238">DNA-binding</keyword>
<feature type="domain" description="RNA polymerase sigma factor 70 region 4 type 2" evidence="7">
    <location>
        <begin position="130"/>
        <end position="181"/>
    </location>
</feature>
<evidence type="ECO:0000256" key="3">
    <source>
        <dbReference type="ARBA" id="ARBA00023082"/>
    </source>
</evidence>
<accession>A0A0F8WXD1</accession>
<dbReference type="PANTHER" id="PTHR43133">
    <property type="entry name" value="RNA POLYMERASE ECF-TYPE SIGMA FACTO"/>
    <property type="match status" value="1"/>
</dbReference>